<gene>
    <name evidence="2" type="ORF">AWC38_SpisGene18697</name>
</gene>
<name>A0A2B4RL78_STYPI</name>
<keyword evidence="3" id="KW-1185">Reference proteome</keyword>
<evidence type="ECO:0000313" key="3">
    <source>
        <dbReference type="Proteomes" id="UP000225706"/>
    </source>
</evidence>
<evidence type="ECO:0000313" key="2">
    <source>
        <dbReference type="EMBL" id="PFX17002.1"/>
    </source>
</evidence>
<feature type="compositionally biased region" description="Polar residues" evidence="1">
    <location>
        <begin position="238"/>
        <end position="251"/>
    </location>
</feature>
<accession>A0A2B4RL78</accession>
<dbReference type="EMBL" id="LSMT01000504">
    <property type="protein sequence ID" value="PFX17002.1"/>
    <property type="molecule type" value="Genomic_DNA"/>
</dbReference>
<feature type="compositionally biased region" description="Acidic residues" evidence="1">
    <location>
        <begin position="56"/>
        <end position="65"/>
    </location>
</feature>
<protein>
    <submittedName>
        <fullName evidence="2">Uncharacterized protein</fullName>
    </submittedName>
</protein>
<reference evidence="3" key="1">
    <citation type="journal article" date="2017" name="bioRxiv">
        <title>Comparative analysis of the genomes of Stylophora pistillata and Acropora digitifera provides evidence for extensive differences between species of corals.</title>
        <authorList>
            <person name="Voolstra C.R."/>
            <person name="Li Y."/>
            <person name="Liew Y.J."/>
            <person name="Baumgarten S."/>
            <person name="Zoccola D."/>
            <person name="Flot J.-F."/>
            <person name="Tambutte S."/>
            <person name="Allemand D."/>
            <person name="Aranda M."/>
        </authorList>
    </citation>
    <scope>NUCLEOTIDE SEQUENCE [LARGE SCALE GENOMIC DNA]</scope>
</reference>
<dbReference type="Proteomes" id="UP000225706">
    <property type="component" value="Unassembled WGS sequence"/>
</dbReference>
<dbReference type="PANTHER" id="PTHR34239:SF2">
    <property type="entry name" value="TRANSPOSABLE ELEMENT P TRANSPOSASE_THAP9 CONSERVED DOMAIN-CONTAINING PROTEIN"/>
    <property type="match status" value="1"/>
</dbReference>
<proteinExistence type="predicted"/>
<dbReference type="AlphaFoldDB" id="A0A2B4RL78"/>
<organism evidence="2 3">
    <name type="scientific">Stylophora pistillata</name>
    <name type="common">Smooth cauliflower coral</name>
    <dbReference type="NCBI Taxonomy" id="50429"/>
    <lineage>
        <taxon>Eukaryota</taxon>
        <taxon>Metazoa</taxon>
        <taxon>Cnidaria</taxon>
        <taxon>Anthozoa</taxon>
        <taxon>Hexacorallia</taxon>
        <taxon>Scleractinia</taxon>
        <taxon>Astrocoeniina</taxon>
        <taxon>Pocilloporidae</taxon>
        <taxon>Stylophora</taxon>
    </lineage>
</organism>
<feature type="region of interest" description="Disordered" evidence="1">
    <location>
        <begin position="50"/>
        <end position="95"/>
    </location>
</feature>
<dbReference type="PANTHER" id="PTHR34239">
    <property type="entry name" value="APPLE DOMAIN-CONTAINING PROTEIN"/>
    <property type="match status" value="1"/>
</dbReference>
<evidence type="ECO:0000256" key="1">
    <source>
        <dbReference type="SAM" id="MobiDB-lite"/>
    </source>
</evidence>
<sequence length="422" mass="46513">MNSANEGSSGVTLNAAALGPVIAEALKGPFEGLRDSMNAGFNDLNSLIASRSGGNGDEDSADDCDSSVPKDDVKSLVEKEPPAKKKRLNEQGKNSNPLITKLTKTLQLTQHVQKSLTKGVIVVVSEVNKLMGNSETQKEDTVSALMDGVLLSENANQELNYRRRELMMPQLNTNYRHLCSPSNPATAELFGDDLPKAVKDTSDTNRLSSKLTKDGSSHHSKSSQQHHGWRGKKYVRPHNSNNKQSKNLNFQRTLHFRRKQEGNKKNDYAQTLYRLVQQQMNLLMFTKSFGGSSTTGNHDLTILAHSSLVATTSENDNCNSLCVPKAPGPTFAVAFSPEVSPLEKEVDYAGMSPVWQSIQDQGISQAAAKHIMVSWLNGTKKQYSASIKKWQNFSIQRPIDHTQPSVVSVLDFLTVLYQQRLT</sequence>
<feature type="compositionally biased region" description="Basic and acidic residues" evidence="1">
    <location>
        <begin position="68"/>
        <end position="83"/>
    </location>
</feature>
<comment type="caution">
    <text evidence="2">The sequence shown here is derived from an EMBL/GenBank/DDBJ whole genome shotgun (WGS) entry which is preliminary data.</text>
</comment>
<feature type="region of interest" description="Disordered" evidence="1">
    <location>
        <begin position="196"/>
        <end position="251"/>
    </location>
</feature>
<feature type="compositionally biased region" description="Basic residues" evidence="1">
    <location>
        <begin position="227"/>
        <end position="236"/>
    </location>
</feature>